<dbReference type="GO" id="GO:0000287">
    <property type="term" value="F:magnesium ion binding"/>
    <property type="evidence" value="ECO:0007669"/>
    <property type="project" value="TreeGrafter"/>
</dbReference>
<keyword evidence="6" id="KW-0460">Magnesium</keyword>
<evidence type="ECO:0000256" key="1">
    <source>
        <dbReference type="ARBA" id="ARBA00004651"/>
    </source>
</evidence>
<keyword evidence="7 12" id="KW-1133">Transmembrane helix</keyword>
<comment type="subcellular location">
    <subcellularLocation>
        <location evidence="1">Cell membrane</location>
        <topology evidence="1">Multi-pass membrane protein</topology>
    </subcellularLocation>
</comment>
<comment type="function">
    <text evidence="11">Mediates influx of magnesium ions. Alternates between open and closed states. Activated by low cytoplasmic Mg(2+) levels. Inactive when cytoplasmic Mg(2+) levels are high.</text>
</comment>
<keyword evidence="8" id="KW-0406">Ion transport</keyword>
<dbReference type="InterPro" id="IPR045861">
    <property type="entry name" value="CorA_cytoplasmic_dom"/>
</dbReference>
<comment type="similarity">
    <text evidence="2">Belongs to the CorA metal ion transporter (MIT) (TC 1.A.35) family.</text>
</comment>
<feature type="transmembrane region" description="Helical" evidence="12">
    <location>
        <begin position="295"/>
        <end position="314"/>
    </location>
</feature>
<dbReference type="Pfam" id="PF01544">
    <property type="entry name" value="CorA"/>
    <property type="match status" value="1"/>
</dbReference>
<evidence type="ECO:0000256" key="4">
    <source>
        <dbReference type="ARBA" id="ARBA00022475"/>
    </source>
</evidence>
<organism evidence="13">
    <name type="scientific">bioreactor metagenome</name>
    <dbReference type="NCBI Taxonomy" id="1076179"/>
    <lineage>
        <taxon>unclassified sequences</taxon>
        <taxon>metagenomes</taxon>
        <taxon>ecological metagenomes</taxon>
    </lineage>
</organism>
<evidence type="ECO:0000256" key="9">
    <source>
        <dbReference type="ARBA" id="ARBA00023136"/>
    </source>
</evidence>
<keyword evidence="5 12" id="KW-0812">Transmembrane</keyword>
<comment type="catalytic activity">
    <reaction evidence="10">
        <text>Mg(2+)(in) = Mg(2+)(out)</text>
        <dbReference type="Rhea" id="RHEA:29827"/>
        <dbReference type="ChEBI" id="CHEBI:18420"/>
    </reaction>
</comment>
<evidence type="ECO:0000256" key="7">
    <source>
        <dbReference type="ARBA" id="ARBA00022989"/>
    </source>
</evidence>
<keyword evidence="3" id="KW-0813">Transport</keyword>
<sequence length="352" mass="41090">MQRAVENISEKTGMPPGSFISVGVKEAIPSKFFVYNIDEANTRMQEVDSLTPNLLKHNDKTLLWVDTQGFSDKDSIHTLFETLNIPSLLQEDIINTRHRPKIEAFDDSLLIVTKRIIAGHGKRLHTEHIVLLLGPDYILSFQPPVNDSFHGVRERILNIKYPYTHKGYVFYMLLDNLIDGHFAIMEHLHQRLDRLESKLLNSKEESSPQEELTTLKHDIALARRIIVPMRRFVTDLRFKRDNYFLPSIDPYLTDLSDHIEQLAESCEIYSESVTMLIEINSENINIRTNEIMKTLTLISTIFMPLTFITSVYGMNFDYMPELRMQWGYPVCITFMGIISLFLYRNFKNRKWL</sequence>
<evidence type="ECO:0000313" key="13">
    <source>
        <dbReference type="EMBL" id="MPM70922.1"/>
    </source>
</evidence>
<evidence type="ECO:0000256" key="10">
    <source>
        <dbReference type="ARBA" id="ARBA00034269"/>
    </source>
</evidence>
<dbReference type="Gene3D" id="3.30.460.20">
    <property type="entry name" value="CorA soluble domain-like"/>
    <property type="match status" value="1"/>
</dbReference>
<dbReference type="InterPro" id="IPR002523">
    <property type="entry name" value="MgTranspt_CorA/ZnTranspt_ZntB"/>
</dbReference>
<proteinExistence type="inferred from homology"/>
<dbReference type="GO" id="GO:0015087">
    <property type="term" value="F:cobalt ion transmembrane transporter activity"/>
    <property type="evidence" value="ECO:0007669"/>
    <property type="project" value="InterPro"/>
</dbReference>
<dbReference type="FunFam" id="1.20.58.340:FF:000004">
    <property type="entry name" value="Magnesium transport protein CorA"/>
    <property type="match status" value="1"/>
</dbReference>
<dbReference type="GO" id="GO:0050897">
    <property type="term" value="F:cobalt ion binding"/>
    <property type="evidence" value="ECO:0007669"/>
    <property type="project" value="TreeGrafter"/>
</dbReference>
<evidence type="ECO:0000256" key="12">
    <source>
        <dbReference type="SAM" id="Phobius"/>
    </source>
</evidence>
<gene>
    <name evidence="13" type="primary">corA_38</name>
    <name evidence="13" type="ORF">SDC9_117883</name>
</gene>
<protein>
    <submittedName>
        <fullName evidence="13">Cobalt/magnesium transport protein CorA</fullName>
    </submittedName>
</protein>
<keyword evidence="4" id="KW-1003">Cell membrane</keyword>
<keyword evidence="9 12" id="KW-0472">Membrane</keyword>
<dbReference type="EMBL" id="VSSQ01023786">
    <property type="protein sequence ID" value="MPM70922.1"/>
    <property type="molecule type" value="Genomic_DNA"/>
</dbReference>
<dbReference type="PANTHER" id="PTHR46494">
    <property type="entry name" value="CORA FAMILY METAL ION TRANSPORTER (EUROFUNG)"/>
    <property type="match status" value="1"/>
</dbReference>
<accession>A0A645BZZ0</accession>
<dbReference type="NCBIfam" id="TIGR00383">
    <property type="entry name" value="corA"/>
    <property type="match status" value="1"/>
</dbReference>
<dbReference type="PANTHER" id="PTHR46494:SF1">
    <property type="entry name" value="CORA FAMILY METAL ION TRANSPORTER (EUROFUNG)"/>
    <property type="match status" value="1"/>
</dbReference>
<evidence type="ECO:0000256" key="6">
    <source>
        <dbReference type="ARBA" id="ARBA00022842"/>
    </source>
</evidence>
<dbReference type="GO" id="GO:0015095">
    <property type="term" value="F:magnesium ion transmembrane transporter activity"/>
    <property type="evidence" value="ECO:0007669"/>
    <property type="project" value="InterPro"/>
</dbReference>
<evidence type="ECO:0000256" key="8">
    <source>
        <dbReference type="ARBA" id="ARBA00023065"/>
    </source>
</evidence>
<dbReference type="AlphaFoldDB" id="A0A645BZZ0"/>
<dbReference type="InterPro" id="IPR045863">
    <property type="entry name" value="CorA_TM1_TM2"/>
</dbReference>
<comment type="caution">
    <text evidence="13">The sequence shown here is derived from an EMBL/GenBank/DDBJ whole genome shotgun (WGS) entry which is preliminary data.</text>
</comment>
<dbReference type="InterPro" id="IPR004488">
    <property type="entry name" value="Mg/Co-transport_prot_CorA"/>
</dbReference>
<feature type="transmembrane region" description="Helical" evidence="12">
    <location>
        <begin position="326"/>
        <end position="343"/>
    </location>
</feature>
<evidence type="ECO:0000256" key="11">
    <source>
        <dbReference type="ARBA" id="ARBA00045497"/>
    </source>
</evidence>
<evidence type="ECO:0000256" key="2">
    <source>
        <dbReference type="ARBA" id="ARBA00009765"/>
    </source>
</evidence>
<reference evidence="13" key="1">
    <citation type="submission" date="2019-08" db="EMBL/GenBank/DDBJ databases">
        <authorList>
            <person name="Kucharzyk K."/>
            <person name="Murdoch R.W."/>
            <person name="Higgins S."/>
            <person name="Loffler F."/>
        </authorList>
    </citation>
    <scope>NUCLEOTIDE SEQUENCE</scope>
</reference>
<dbReference type="SUPFAM" id="SSF143865">
    <property type="entry name" value="CorA soluble domain-like"/>
    <property type="match status" value="1"/>
</dbReference>
<evidence type="ECO:0000256" key="3">
    <source>
        <dbReference type="ARBA" id="ARBA00022448"/>
    </source>
</evidence>
<dbReference type="Gene3D" id="1.20.58.340">
    <property type="entry name" value="Magnesium transport protein CorA, transmembrane region"/>
    <property type="match status" value="2"/>
</dbReference>
<name>A0A645BZZ0_9ZZZZ</name>
<evidence type="ECO:0000256" key="5">
    <source>
        <dbReference type="ARBA" id="ARBA00022692"/>
    </source>
</evidence>
<dbReference type="CDD" id="cd12828">
    <property type="entry name" value="TmCorA-like_1"/>
    <property type="match status" value="1"/>
</dbReference>
<dbReference type="SUPFAM" id="SSF144083">
    <property type="entry name" value="Magnesium transport protein CorA, transmembrane region"/>
    <property type="match status" value="1"/>
</dbReference>
<dbReference type="GO" id="GO:0005886">
    <property type="term" value="C:plasma membrane"/>
    <property type="evidence" value="ECO:0007669"/>
    <property type="project" value="UniProtKB-SubCell"/>
</dbReference>